<dbReference type="Proteomes" id="UP001550044">
    <property type="component" value="Unassembled WGS sequence"/>
</dbReference>
<evidence type="ECO:0000313" key="1">
    <source>
        <dbReference type="EMBL" id="MET8436436.1"/>
    </source>
</evidence>
<dbReference type="RefSeq" id="WP_352308639.1">
    <property type="nucleotide sequence ID" value="NZ_JBEOSG010000055.1"/>
</dbReference>
<gene>
    <name evidence="1" type="ORF">ABZV61_27365</name>
</gene>
<proteinExistence type="predicted"/>
<evidence type="ECO:0000313" key="2">
    <source>
        <dbReference type="Proteomes" id="UP001550044"/>
    </source>
</evidence>
<keyword evidence="2" id="KW-1185">Reference proteome</keyword>
<protein>
    <submittedName>
        <fullName evidence="1">Uncharacterized protein</fullName>
    </submittedName>
</protein>
<sequence>MLRNAMAQLLGTRRSREPQPPGAGDSGVQLPVPPALSASLGCDAVGVPAAYGFRLLSHLPRTGCVFADADRWWWIVPAGSDLELDWPAQVAYARGAYVPAVRPRLIHAPDSRTPYTPPIPLFLMVCQVTGVTPSWAVTEGPRAVPAG</sequence>
<organism evidence="1 2">
    <name type="scientific">Streptomyces sp. 900116325</name>
    <dbReference type="NCBI Taxonomy" id="3154295"/>
    <lineage>
        <taxon>Bacteria</taxon>
        <taxon>Bacillati</taxon>
        <taxon>Actinomycetota</taxon>
        <taxon>Actinomycetes</taxon>
        <taxon>Kitasatosporales</taxon>
        <taxon>Streptomycetaceae</taxon>
        <taxon>Streptomyces</taxon>
    </lineage>
</organism>
<accession>A0ABV2UF06</accession>
<comment type="caution">
    <text evidence="1">The sequence shown here is derived from an EMBL/GenBank/DDBJ whole genome shotgun (WGS) entry which is preliminary data.</text>
</comment>
<reference evidence="1 2" key="1">
    <citation type="submission" date="2024-06" db="EMBL/GenBank/DDBJ databases">
        <title>The Natural Products Discovery Center: Release of the First 8490 Sequenced Strains for Exploring Actinobacteria Biosynthetic Diversity.</title>
        <authorList>
            <person name="Kalkreuter E."/>
            <person name="Kautsar S.A."/>
            <person name="Yang D."/>
            <person name="Bader C.D."/>
            <person name="Teijaro C.N."/>
            <person name="Fluegel L."/>
            <person name="Davis C.M."/>
            <person name="Simpson J.R."/>
            <person name="Lauterbach L."/>
            <person name="Steele A.D."/>
            <person name="Gui C."/>
            <person name="Meng S."/>
            <person name="Li G."/>
            <person name="Viehrig K."/>
            <person name="Ye F."/>
            <person name="Su P."/>
            <person name="Kiefer A.F."/>
            <person name="Nichols A."/>
            <person name="Cepeda A.J."/>
            <person name="Yan W."/>
            <person name="Fan B."/>
            <person name="Jiang Y."/>
            <person name="Adhikari A."/>
            <person name="Zheng C.-J."/>
            <person name="Schuster L."/>
            <person name="Cowan T.M."/>
            <person name="Smanski M.J."/>
            <person name="Chevrette M.G."/>
            <person name="De Carvalho L.P.S."/>
            <person name="Shen B."/>
        </authorList>
    </citation>
    <scope>NUCLEOTIDE SEQUENCE [LARGE SCALE GENOMIC DNA]</scope>
    <source>
        <strain evidence="1 2">NPDC005137</strain>
    </source>
</reference>
<name>A0ABV2UF06_9ACTN</name>
<dbReference type="EMBL" id="JBEXIP010000026">
    <property type="protein sequence ID" value="MET8436436.1"/>
    <property type="molecule type" value="Genomic_DNA"/>
</dbReference>